<reference evidence="2 3" key="1">
    <citation type="submission" date="2023-03" db="EMBL/GenBank/DDBJ databases">
        <title>High recombination rates correlate with genetic variation in Cardiocondyla obscurior ants.</title>
        <authorList>
            <person name="Errbii M."/>
        </authorList>
    </citation>
    <scope>NUCLEOTIDE SEQUENCE [LARGE SCALE GENOMIC DNA]</scope>
    <source>
        <strain evidence="2">Alpha-2009</strain>
        <tissue evidence="2">Whole body</tissue>
    </source>
</reference>
<dbReference type="Proteomes" id="UP001430953">
    <property type="component" value="Unassembled WGS sequence"/>
</dbReference>
<gene>
    <name evidence="2" type="ORF">PUN28_019618</name>
</gene>
<evidence type="ECO:0000313" key="2">
    <source>
        <dbReference type="EMBL" id="KAL0100381.1"/>
    </source>
</evidence>
<dbReference type="AlphaFoldDB" id="A0AAW2EDQ3"/>
<proteinExistence type="predicted"/>
<keyword evidence="3" id="KW-1185">Reference proteome</keyword>
<name>A0AAW2EDQ3_9HYME</name>
<protein>
    <submittedName>
        <fullName evidence="2">Uncharacterized protein</fullName>
    </submittedName>
</protein>
<organism evidence="2 3">
    <name type="scientific">Cardiocondyla obscurior</name>
    <dbReference type="NCBI Taxonomy" id="286306"/>
    <lineage>
        <taxon>Eukaryota</taxon>
        <taxon>Metazoa</taxon>
        <taxon>Ecdysozoa</taxon>
        <taxon>Arthropoda</taxon>
        <taxon>Hexapoda</taxon>
        <taxon>Insecta</taxon>
        <taxon>Pterygota</taxon>
        <taxon>Neoptera</taxon>
        <taxon>Endopterygota</taxon>
        <taxon>Hymenoptera</taxon>
        <taxon>Apocrita</taxon>
        <taxon>Aculeata</taxon>
        <taxon>Formicoidea</taxon>
        <taxon>Formicidae</taxon>
        <taxon>Myrmicinae</taxon>
        <taxon>Cardiocondyla</taxon>
    </lineage>
</organism>
<feature type="compositionally biased region" description="Basic and acidic residues" evidence="1">
    <location>
        <begin position="1"/>
        <end position="11"/>
    </location>
</feature>
<dbReference type="EMBL" id="JADYXP020000026">
    <property type="protein sequence ID" value="KAL0100381.1"/>
    <property type="molecule type" value="Genomic_DNA"/>
</dbReference>
<feature type="region of interest" description="Disordered" evidence="1">
    <location>
        <begin position="1"/>
        <end position="20"/>
    </location>
</feature>
<evidence type="ECO:0000256" key="1">
    <source>
        <dbReference type="SAM" id="MobiDB-lite"/>
    </source>
</evidence>
<accession>A0AAW2EDQ3</accession>
<evidence type="ECO:0000313" key="3">
    <source>
        <dbReference type="Proteomes" id="UP001430953"/>
    </source>
</evidence>
<comment type="caution">
    <text evidence="2">The sequence shown here is derived from an EMBL/GenBank/DDBJ whole genome shotgun (WGS) entry which is preliminary data.</text>
</comment>
<sequence length="48" mass="5571">MPIAHDSERSSSRRKLARVAKLRPARNSRLADNCYQICNIHQKCKMCI</sequence>